<dbReference type="AlphaFoldDB" id="A0A4U1EGK8"/>
<feature type="non-terminal residue" evidence="1">
    <location>
        <position position="245"/>
    </location>
</feature>
<dbReference type="EMBL" id="RWIC01001609">
    <property type="protein sequence ID" value="TKC35133.1"/>
    <property type="molecule type" value="Genomic_DNA"/>
</dbReference>
<reference evidence="2" key="1">
    <citation type="journal article" date="2019" name="IScience">
        <title>Narwhal Genome Reveals Long-Term Low Genetic Diversity despite Current Large Abundance Size.</title>
        <authorList>
            <person name="Westbury M.V."/>
            <person name="Petersen B."/>
            <person name="Garde E."/>
            <person name="Heide-Jorgensen M.P."/>
            <person name="Lorenzen E.D."/>
        </authorList>
    </citation>
    <scope>NUCLEOTIDE SEQUENCE [LARGE SCALE GENOMIC DNA]</scope>
</reference>
<dbReference type="Proteomes" id="UP000308365">
    <property type="component" value="Unassembled WGS sequence"/>
</dbReference>
<evidence type="ECO:0000313" key="1">
    <source>
        <dbReference type="EMBL" id="TKC35133.1"/>
    </source>
</evidence>
<protein>
    <submittedName>
        <fullName evidence="1">Uncharacterized protein</fullName>
    </submittedName>
</protein>
<comment type="caution">
    <text evidence="1">The sequence shown here is derived from an EMBL/GenBank/DDBJ whole genome shotgun (WGS) entry which is preliminary data.</text>
</comment>
<proteinExistence type="predicted"/>
<gene>
    <name evidence="1" type="ORF">EI555_018840</name>
</gene>
<evidence type="ECO:0000313" key="2">
    <source>
        <dbReference type="Proteomes" id="UP000308365"/>
    </source>
</evidence>
<accession>A0A4U1EGK8</accession>
<name>A0A4U1EGK8_MONMO</name>
<organism evidence="1 2">
    <name type="scientific">Monodon monoceros</name>
    <name type="common">Narwhal</name>
    <name type="synonym">Ceratodon monodon</name>
    <dbReference type="NCBI Taxonomy" id="40151"/>
    <lineage>
        <taxon>Eukaryota</taxon>
        <taxon>Metazoa</taxon>
        <taxon>Chordata</taxon>
        <taxon>Craniata</taxon>
        <taxon>Vertebrata</taxon>
        <taxon>Euteleostomi</taxon>
        <taxon>Mammalia</taxon>
        <taxon>Eutheria</taxon>
        <taxon>Laurasiatheria</taxon>
        <taxon>Artiodactyla</taxon>
        <taxon>Whippomorpha</taxon>
        <taxon>Cetacea</taxon>
        <taxon>Odontoceti</taxon>
        <taxon>Monodontidae</taxon>
        <taxon>Monodon</taxon>
    </lineage>
</organism>
<sequence length="245" mass="27156">MLWWRPRLSGSKTSEVRRCLCGNRRGSGKDGGDVGWVRGQRPVLRGSALLGLAHPVVEQPKPRLQPRTLFAARALLAAGPALTVSELVAALWPNRWLALLRRLTVLPFEGLLYLAWLGAAAAGCWGWQLDVGPRGHVARARHHVPRALTVLSAHWYEHAQCALSCTPDPSKVSFMKVVPTANNGSTELVALHVNEGKDGQEISMPWRRSNPSTRPFPWEMCSHTTRATEKFRKTKRSVKLSSLRA</sequence>